<comment type="cofactor">
    <cofactor evidence="1">
        <name>Zn(2+)</name>
        <dbReference type="ChEBI" id="CHEBI:29105"/>
    </cofactor>
</comment>
<evidence type="ECO:0000256" key="10">
    <source>
        <dbReference type="ARBA" id="ARBA00023136"/>
    </source>
</evidence>
<feature type="domain" description="Peptidase M48" evidence="14">
    <location>
        <begin position="188"/>
        <end position="389"/>
    </location>
</feature>
<keyword evidence="2" id="KW-1003">Cell membrane</keyword>
<evidence type="ECO:0000256" key="12">
    <source>
        <dbReference type="SAM" id="MobiDB-lite"/>
    </source>
</evidence>
<keyword evidence="9 16" id="KW-0482">Metalloprotease</keyword>
<feature type="coiled-coil region" evidence="11">
    <location>
        <begin position="641"/>
        <end position="668"/>
    </location>
</feature>
<evidence type="ECO:0000256" key="9">
    <source>
        <dbReference type="ARBA" id="ARBA00023049"/>
    </source>
</evidence>
<evidence type="ECO:0000256" key="4">
    <source>
        <dbReference type="ARBA" id="ARBA00022692"/>
    </source>
</evidence>
<protein>
    <submittedName>
        <fullName evidence="16">M48 family metalloprotease</fullName>
    </submittedName>
</protein>
<dbReference type="InterPro" id="IPR025240">
    <property type="entry name" value="DUF4189"/>
</dbReference>
<keyword evidence="10 13" id="KW-0472">Membrane</keyword>
<evidence type="ECO:0000256" key="1">
    <source>
        <dbReference type="ARBA" id="ARBA00001947"/>
    </source>
</evidence>
<evidence type="ECO:0000256" key="11">
    <source>
        <dbReference type="SAM" id="Coils"/>
    </source>
</evidence>
<gene>
    <name evidence="16" type="ORF">GR156_21200</name>
</gene>
<feature type="region of interest" description="Disordered" evidence="12">
    <location>
        <begin position="523"/>
        <end position="544"/>
    </location>
</feature>
<dbReference type="Gene3D" id="3.30.2010.10">
    <property type="entry name" value="Metalloproteases ('zincins'), catalytic domain"/>
    <property type="match status" value="1"/>
</dbReference>
<keyword evidence="6" id="KW-0378">Hydrolase</keyword>
<evidence type="ECO:0000256" key="8">
    <source>
        <dbReference type="ARBA" id="ARBA00022989"/>
    </source>
</evidence>
<dbReference type="GO" id="GO:0006508">
    <property type="term" value="P:proteolysis"/>
    <property type="evidence" value="ECO:0007669"/>
    <property type="project" value="UniProtKB-KW"/>
</dbReference>
<feature type="transmembrane region" description="Helical" evidence="13">
    <location>
        <begin position="104"/>
        <end position="127"/>
    </location>
</feature>
<feature type="transmembrane region" description="Helical" evidence="13">
    <location>
        <begin position="139"/>
        <end position="161"/>
    </location>
</feature>
<dbReference type="GO" id="GO:0046872">
    <property type="term" value="F:metal ion binding"/>
    <property type="evidence" value="ECO:0007669"/>
    <property type="project" value="UniProtKB-KW"/>
</dbReference>
<dbReference type="Pfam" id="PF01435">
    <property type="entry name" value="Peptidase_M48"/>
    <property type="match status" value="1"/>
</dbReference>
<dbReference type="PANTHER" id="PTHR43221:SF2">
    <property type="entry name" value="PROTEASE HTPX HOMOLOG"/>
    <property type="match status" value="1"/>
</dbReference>
<dbReference type="OrthoDB" id="15218at2"/>
<organism evidence="16 17">
    <name type="scientific">Shinella zoogloeoides</name>
    <name type="common">Crabtreella saccharophila</name>
    <dbReference type="NCBI Taxonomy" id="352475"/>
    <lineage>
        <taxon>Bacteria</taxon>
        <taxon>Pseudomonadati</taxon>
        <taxon>Pseudomonadota</taxon>
        <taxon>Alphaproteobacteria</taxon>
        <taxon>Hyphomicrobiales</taxon>
        <taxon>Rhizobiaceae</taxon>
        <taxon>Shinella</taxon>
    </lineage>
</organism>
<keyword evidence="8 13" id="KW-1133">Transmembrane helix</keyword>
<dbReference type="GO" id="GO:0004222">
    <property type="term" value="F:metalloendopeptidase activity"/>
    <property type="evidence" value="ECO:0007669"/>
    <property type="project" value="InterPro"/>
</dbReference>
<evidence type="ECO:0000256" key="13">
    <source>
        <dbReference type="SAM" id="Phobius"/>
    </source>
</evidence>
<name>A0A6N8TNK7_SHIZO</name>
<evidence type="ECO:0000256" key="2">
    <source>
        <dbReference type="ARBA" id="ARBA00022475"/>
    </source>
</evidence>
<keyword evidence="11" id="KW-0175">Coiled coil</keyword>
<evidence type="ECO:0000313" key="16">
    <source>
        <dbReference type="EMBL" id="MXO02828.1"/>
    </source>
</evidence>
<evidence type="ECO:0000256" key="5">
    <source>
        <dbReference type="ARBA" id="ARBA00022723"/>
    </source>
</evidence>
<evidence type="ECO:0000259" key="14">
    <source>
        <dbReference type="Pfam" id="PF01435"/>
    </source>
</evidence>
<feature type="coiled-coil region" evidence="11">
    <location>
        <begin position="548"/>
        <end position="610"/>
    </location>
</feature>
<dbReference type="InterPro" id="IPR001915">
    <property type="entry name" value="Peptidase_M48"/>
</dbReference>
<reference evidence="16 17" key="1">
    <citation type="submission" date="2019-12" db="EMBL/GenBank/DDBJ databases">
        <title>Shinella granuli gen. nov., sp. nov., and proposal of the reclassification of Zoogloea ramigera ATCC 19623 as Shinella zoogloeoides sp. nov.</title>
        <authorList>
            <person name="Gao J."/>
        </authorList>
    </citation>
    <scope>NUCLEOTIDE SEQUENCE [LARGE SCALE GENOMIC DNA]</scope>
    <source>
        <strain evidence="16 17">DSM 287</strain>
    </source>
</reference>
<evidence type="ECO:0000256" key="7">
    <source>
        <dbReference type="ARBA" id="ARBA00022833"/>
    </source>
</evidence>
<keyword evidence="7" id="KW-0862">Zinc</keyword>
<dbReference type="Proteomes" id="UP000440304">
    <property type="component" value="Unassembled WGS sequence"/>
</dbReference>
<dbReference type="Pfam" id="PF13827">
    <property type="entry name" value="DUF4189"/>
    <property type="match status" value="1"/>
</dbReference>
<dbReference type="Gene3D" id="1.10.287.1490">
    <property type="match status" value="1"/>
</dbReference>
<feature type="transmembrane region" description="Helical" evidence="13">
    <location>
        <begin position="459"/>
        <end position="485"/>
    </location>
</feature>
<dbReference type="RefSeq" id="WP_160788012.1">
    <property type="nucleotide sequence ID" value="NZ_CP086614.1"/>
</dbReference>
<keyword evidence="4 13" id="KW-0812">Transmembrane</keyword>
<evidence type="ECO:0000256" key="3">
    <source>
        <dbReference type="ARBA" id="ARBA00022670"/>
    </source>
</evidence>
<dbReference type="EMBL" id="WUML01000033">
    <property type="protein sequence ID" value="MXO02828.1"/>
    <property type="molecule type" value="Genomic_DNA"/>
</dbReference>
<dbReference type="InterPro" id="IPR050083">
    <property type="entry name" value="HtpX_protease"/>
</dbReference>
<evidence type="ECO:0000259" key="15">
    <source>
        <dbReference type="Pfam" id="PF13827"/>
    </source>
</evidence>
<dbReference type="AlphaFoldDB" id="A0A6N8TNK7"/>
<keyword evidence="3 16" id="KW-0645">Protease</keyword>
<feature type="transmembrane region" description="Helical" evidence="13">
    <location>
        <begin position="62"/>
        <end position="83"/>
    </location>
</feature>
<dbReference type="PANTHER" id="PTHR43221">
    <property type="entry name" value="PROTEASE HTPX"/>
    <property type="match status" value="1"/>
</dbReference>
<proteinExistence type="predicted"/>
<evidence type="ECO:0000256" key="6">
    <source>
        <dbReference type="ARBA" id="ARBA00022801"/>
    </source>
</evidence>
<sequence>MVSFSHILRPASLRAAITCYALVTACRYLWALLTNGIVSGPAYLHPFDTAPINALSYMLSHLYMPLGGLLTFALWVAQAVLLWRLVRLIGNGDEAKSERPQPESWLATPILLGFIVLLTCSIIGWIVQTGASPRHFFGYLAYGSSVPVQVGLVLSLLGFAFGGRFVAGAKAAVGGLFGVNYLPKDHPLSQRVARHAGTLGISHAPALGTVNVMNAFAVGTPKDSAVILGQPLMDLLTEDELDAVIGHELGHVYHNDMNRMQFAEGFQRMLGSVISATTAILVSALSRNRSDVMLGRAVGSSLRQTVFVGSELVVKRISRTREFHADAIGARIASPAAMIGALERLHGIPAQPTKLETQYGYLMFRGSRFGAWFSTHPHLEKRIKALRAIEARQGGDEAIENNLVPHSQLDALAVTAAAALGSAKTGLAAASTSLDLPERGRSAWAKVVRLIAKRPSWHVGLRSTILTGATLAALFFIAPAIWSYYGLGEKAESLRTSAFRTYDSISASLADVSERAIASLTSYGQPFDKDQTSPQASQTEADGITGEIARLRRELLEVKFDRNRLRNEVAKLREEAIIPTTNTSDLQRQLEQQRASITALQKQLAQQSRTVSQPPSGDVEKLLGERNVQLSDKVDEQRGTIVGLRQDIETLRFKIQQQEAQLSGAAAENTSDTDTDTAASWLAAAVDRQGDVDTATLLQSREDAERLALRKCGGATAGCKLIGAWRNGCFALSRPAGQKVRQNWWFAADNGAQAAERRASRQCRQESGAPRCDIRISVCSPAHLSKI</sequence>
<evidence type="ECO:0000313" key="17">
    <source>
        <dbReference type="Proteomes" id="UP000440304"/>
    </source>
</evidence>
<feature type="domain" description="DUF4189" evidence="15">
    <location>
        <begin position="681"/>
        <end position="779"/>
    </location>
</feature>
<comment type="caution">
    <text evidence="16">The sequence shown here is derived from an EMBL/GenBank/DDBJ whole genome shotgun (WGS) entry which is preliminary data.</text>
</comment>
<accession>A0A6N8TNK7</accession>
<keyword evidence="5" id="KW-0479">Metal-binding</keyword>
<feature type="transmembrane region" description="Helical" evidence="13">
    <location>
        <begin position="12"/>
        <end position="30"/>
    </location>
</feature>